<organism evidence="2 3">
    <name type="scientific">Neobittarella massiliensis</name>
    <name type="common">ex Bilen et al. 2018</name>
    <dbReference type="NCBI Taxonomy" id="2041842"/>
    <lineage>
        <taxon>Bacteria</taxon>
        <taxon>Bacillati</taxon>
        <taxon>Bacillota</taxon>
        <taxon>Clostridia</taxon>
        <taxon>Eubacteriales</taxon>
        <taxon>Oscillospiraceae</taxon>
        <taxon>Neobittarella (ex Bilen et al. 2018)</taxon>
    </lineage>
</organism>
<protein>
    <submittedName>
        <fullName evidence="2">DUF885 domain-containing protein</fullName>
    </submittedName>
</protein>
<dbReference type="PROSITE" id="PS51257">
    <property type="entry name" value="PROKAR_LIPOPROTEIN"/>
    <property type="match status" value="1"/>
</dbReference>
<feature type="chain" id="PRO_5039080063" evidence="1">
    <location>
        <begin position="28"/>
        <end position="582"/>
    </location>
</feature>
<dbReference type="Proteomes" id="UP000597668">
    <property type="component" value="Unassembled WGS sequence"/>
</dbReference>
<reference evidence="2" key="1">
    <citation type="submission" date="2020-08" db="EMBL/GenBank/DDBJ databases">
        <authorList>
            <person name="Liu C."/>
            <person name="Sun Q."/>
        </authorList>
    </citation>
    <scope>NUCLEOTIDE SEQUENCE</scope>
    <source>
        <strain evidence="2">NSJ-65</strain>
    </source>
</reference>
<dbReference type="AlphaFoldDB" id="A0A8J6LYH7"/>
<dbReference type="Pfam" id="PF05960">
    <property type="entry name" value="DUF885"/>
    <property type="match status" value="1"/>
</dbReference>
<feature type="signal peptide" evidence="1">
    <location>
        <begin position="1"/>
        <end position="27"/>
    </location>
</feature>
<accession>A0A8J6LYH7</accession>
<dbReference type="EMBL" id="JACOGI010000001">
    <property type="protein sequence ID" value="MBC3515522.1"/>
    <property type="molecule type" value="Genomic_DNA"/>
</dbReference>
<comment type="caution">
    <text evidence="2">The sequence shown here is derived from an EMBL/GenBank/DDBJ whole genome shotgun (WGS) entry which is preliminary data.</text>
</comment>
<dbReference type="RefSeq" id="WP_186487526.1">
    <property type="nucleotide sequence ID" value="NZ_JACOGI010000001.1"/>
</dbReference>
<dbReference type="PANTHER" id="PTHR33361:SF2">
    <property type="entry name" value="DUF885 DOMAIN-CONTAINING PROTEIN"/>
    <property type="match status" value="1"/>
</dbReference>
<dbReference type="PANTHER" id="PTHR33361">
    <property type="entry name" value="GLR0591 PROTEIN"/>
    <property type="match status" value="1"/>
</dbReference>
<keyword evidence="1" id="KW-0732">Signal</keyword>
<proteinExistence type="predicted"/>
<keyword evidence="3" id="KW-1185">Reference proteome</keyword>
<evidence type="ECO:0000313" key="3">
    <source>
        <dbReference type="Proteomes" id="UP000597668"/>
    </source>
</evidence>
<dbReference type="InterPro" id="IPR010281">
    <property type="entry name" value="DUF885"/>
</dbReference>
<evidence type="ECO:0000313" key="2">
    <source>
        <dbReference type="EMBL" id="MBC3515522.1"/>
    </source>
</evidence>
<gene>
    <name evidence="2" type="ORF">H8K20_03800</name>
</gene>
<sequence length="582" mass="64639">MHTVYRARRPAALFLCLALLVSLLAGCATGSQDRAQQQNFNAFTHRLTQQSLAADKMSEHFILLDPEARGYTSGPATWGSVGRDSWEQAADQSTEQLKELRAFKREALTESQQLVYDVLEDYLQVQADYAGLALYYEYCSPNGLVNQIPLLLSEYALQDSGDVEDYLALLGDMPRYFGEILLFEQQKAAAGTFMTTAQLDAALEALTTNVRDPQQNALITTFSQRLEAIPDTDEQQRQQYTQRNSSLVLEQVVPAYQTLIQGLEALRPSCSQHAGLGTTKQGKAYYQNLVKEKTGYYGRLDELEDLVDRAIAKEMQAMAGTDENTIERAFALTLPEMAPQQMLEDLQEKTASSFPPLSGVDCRVKELPTDSAIPNPALYIIPPIDGSGANVVYVNPNLESSDPVADYTTIAHEGYPGHLYQTNMEMRARTDDVRAFTSFNGYSEGWATYVEYGYGYQYLPTDDKEATALLAHNSFASLLLYCKADIMAHSGDYSEQEVIASLATIFGDDGAQAVYQQVTDDPGTYLSYGVGALLIRQLYQQAQKELGKEFDESAFHQMFASLGGCSYEVQKQQVASFIESYK</sequence>
<evidence type="ECO:0000256" key="1">
    <source>
        <dbReference type="SAM" id="SignalP"/>
    </source>
</evidence>
<name>A0A8J6LYH7_9FIRM</name>